<organism evidence="1 2">
    <name type="scientific">Aaosphaeria arxii CBS 175.79</name>
    <dbReference type="NCBI Taxonomy" id="1450172"/>
    <lineage>
        <taxon>Eukaryota</taxon>
        <taxon>Fungi</taxon>
        <taxon>Dikarya</taxon>
        <taxon>Ascomycota</taxon>
        <taxon>Pezizomycotina</taxon>
        <taxon>Dothideomycetes</taxon>
        <taxon>Pleosporomycetidae</taxon>
        <taxon>Pleosporales</taxon>
        <taxon>Pleosporales incertae sedis</taxon>
        <taxon>Aaosphaeria</taxon>
    </lineage>
</organism>
<evidence type="ECO:0000313" key="2">
    <source>
        <dbReference type="Proteomes" id="UP000799778"/>
    </source>
</evidence>
<accession>A0A6A5XAE4</accession>
<dbReference type="EMBL" id="ML978077">
    <property type="protein sequence ID" value="KAF2009879.1"/>
    <property type="molecule type" value="Genomic_DNA"/>
</dbReference>
<protein>
    <submittedName>
        <fullName evidence="1">Uncharacterized protein</fullName>
    </submittedName>
</protein>
<keyword evidence="2" id="KW-1185">Reference proteome</keyword>
<reference evidence="1" key="1">
    <citation type="journal article" date="2020" name="Stud. Mycol.">
        <title>101 Dothideomycetes genomes: a test case for predicting lifestyles and emergence of pathogens.</title>
        <authorList>
            <person name="Haridas S."/>
            <person name="Albert R."/>
            <person name="Binder M."/>
            <person name="Bloem J."/>
            <person name="Labutti K."/>
            <person name="Salamov A."/>
            <person name="Andreopoulos B."/>
            <person name="Baker S."/>
            <person name="Barry K."/>
            <person name="Bills G."/>
            <person name="Bluhm B."/>
            <person name="Cannon C."/>
            <person name="Castanera R."/>
            <person name="Culley D."/>
            <person name="Daum C."/>
            <person name="Ezra D."/>
            <person name="Gonzalez J."/>
            <person name="Henrissat B."/>
            <person name="Kuo A."/>
            <person name="Liang C."/>
            <person name="Lipzen A."/>
            <person name="Lutzoni F."/>
            <person name="Magnuson J."/>
            <person name="Mondo S."/>
            <person name="Nolan M."/>
            <person name="Ohm R."/>
            <person name="Pangilinan J."/>
            <person name="Park H.-J."/>
            <person name="Ramirez L."/>
            <person name="Alfaro M."/>
            <person name="Sun H."/>
            <person name="Tritt A."/>
            <person name="Yoshinaga Y."/>
            <person name="Zwiers L.-H."/>
            <person name="Turgeon B."/>
            <person name="Goodwin S."/>
            <person name="Spatafora J."/>
            <person name="Crous P."/>
            <person name="Grigoriev I."/>
        </authorList>
    </citation>
    <scope>NUCLEOTIDE SEQUENCE</scope>
    <source>
        <strain evidence="1">CBS 175.79</strain>
    </source>
</reference>
<gene>
    <name evidence="1" type="ORF">BU24DRAFT_66499</name>
</gene>
<dbReference type="GeneID" id="54291909"/>
<name>A0A6A5XAE4_9PLEO</name>
<dbReference type="Proteomes" id="UP000799778">
    <property type="component" value="Unassembled WGS sequence"/>
</dbReference>
<proteinExistence type="predicted"/>
<dbReference type="AlphaFoldDB" id="A0A6A5XAE4"/>
<sequence length="191" mass="21173">MMTPASRTCKVCQYGQTQQPHLRVSLNVVLRRHLAYPLYCRSFPPSCYPRSYLESESMVGHLDMTLVLLTILSIAIPSTTQTTKSSNELYSWSYWGEGDLDKFDLGYQPLLEACGNGSCGNCLGYNGSVPEPCDGHTLHNSCFKPYLGETCCKDNSGTACMYGYHCAYDVNNDGFCCADVCISCILLVYLD</sequence>
<dbReference type="OrthoDB" id="3800140at2759"/>
<dbReference type="RefSeq" id="XP_033378218.1">
    <property type="nucleotide sequence ID" value="XM_033534512.1"/>
</dbReference>
<evidence type="ECO:0000313" key="1">
    <source>
        <dbReference type="EMBL" id="KAF2009879.1"/>
    </source>
</evidence>